<dbReference type="EMBL" id="UIXM01000055">
    <property type="protein sequence ID" value="SVS30008.1"/>
    <property type="molecule type" value="Genomic_DNA"/>
</dbReference>
<dbReference type="Proteomes" id="UP000259497">
    <property type="component" value="Unassembled WGS sequence"/>
</dbReference>
<evidence type="ECO:0000259" key="1">
    <source>
        <dbReference type="Pfam" id="PF05713"/>
    </source>
</evidence>
<comment type="caution">
    <text evidence="2">The sequence shown here is derived from an EMBL/GenBank/DDBJ whole genome shotgun (WGS) entry which is preliminary data.</text>
</comment>
<feature type="domain" description="Bacterial mobilisation" evidence="1">
    <location>
        <begin position="112"/>
        <end position="129"/>
    </location>
</feature>
<reference evidence="2 3" key="1">
    <citation type="submission" date="2018-08" db="EMBL/GenBank/DDBJ databases">
        <authorList>
            <consortium name="Pathogen Informatics"/>
        </authorList>
    </citation>
    <scope>NUCLEOTIDE SEQUENCE [LARGE SCALE GENOMIC DNA]</scope>
    <source>
        <strain evidence="2 3">EuSCAPE_GR114</strain>
    </source>
</reference>
<evidence type="ECO:0000313" key="2">
    <source>
        <dbReference type="EMBL" id="SVS30008.1"/>
    </source>
</evidence>
<proteinExistence type="predicted"/>
<dbReference type="InterPro" id="IPR008687">
    <property type="entry name" value="MobC"/>
</dbReference>
<accession>A0ABD7P055</accession>
<organism evidence="2 3">
    <name type="scientific">Klebsiella pneumoniae</name>
    <dbReference type="NCBI Taxonomy" id="573"/>
    <lineage>
        <taxon>Bacteria</taxon>
        <taxon>Pseudomonadati</taxon>
        <taxon>Pseudomonadota</taxon>
        <taxon>Gammaproteobacteria</taxon>
        <taxon>Enterobacterales</taxon>
        <taxon>Enterobacteriaceae</taxon>
        <taxon>Klebsiella/Raoultella group</taxon>
        <taxon>Klebsiella</taxon>
        <taxon>Klebsiella pneumoniae complex</taxon>
    </lineage>
</organism>
<gene>
    <name evidence="2" type="ORF">SAMEA3649733_05774</name>
</gene>
<evidence type="ECO:0000313" key="3">
    <source>
        <dbReference type="Proteomes" id="UP000259497"/>
    </source>
</evidence>
<dbReference type="AlphaFoldDB" id="A0ABD7P055"/>
<sequence length="161" mass="18341">MRGGFASPSIPTKSQVKIKRKKIIRSVFVREKRKIKRIEPELSPVSKNYKAKYKRKNMVSLCLNDDEYLKIEKITSALNVPRATASREILISNADDILSKIKRNDNKVLVLELNKIGNNLNQITKKINSNLELCLSGEGENFALAVDRLNETFNKILEAIK</sequence>
<protein>
    <submittedName>
        <fullName evidence="2">Bacterial mobilisation protein (MobC)</fullName>
    </submittedName>
</protein>
<dbReference type="Pfam" id="PF05713">
    <property type="entry name" value="MobC"/>
    <property type="match status" value="1"/>
</dbReference>
<name>A0ABD7P055_KLEPN</name>